<protein>
    <submittedName>
        <fullName evidence="11">Cytochrome-c peroxidase</fullName>
    </submittedName>
</protein>
<dbReference type="RefSeq" id="WP_138152153.1">
    <property type="nucleotide sequence ID" value="NZ_VANU01000002.1"/>
</dbReference>
<evidence type="ECO:0000256" key="5">
    <source>
        <dbReference type="ARBA" id="ARBA00022764"/>
    </source>
</evidence>
<dbReference type="InterPro" id="IPR051395">
    <property type="entry name" value="Cytochrome_c_Peroxidase/MauG"/>
</dbReference>
<comment type="PTM">
    <text evidence="8">Binds 2 heme groups per subunit.</text>
</comment>
<keyword evidence="7 9" id="KW-0408">Iron</keyword>
<evidence type="ECO:0000256" key="3">
    <source>
        <dbReference type="ARBA" id="ARBA00022723"/>
    </source>
</evidence>
<keyword evidence="5" id="KW-0574">Periplasm</keyword>
<dbReference type="EMBL" id="VANU01000002">
    <property type="protein sequence ID" value="TLP39570.1"/>
    <property type="molecule type" value="Genomic_DNA"/>
</dbReference>
<comment type="cofactor">
    <cofactor evidence="8">
        <name>heme</name>
        <dbReference type="ChEBI" id="CHEBI:30413"/>
    </cofactor>
    <text evidence="8">Binds 2 heme groups.</text>
</comment>
<comment type="subcellular location">
    <subcellularLocation>
        <location evidence="1">Periplasm</location>
    </subcellularLocation>
</comment>
<keyword evidence="11" id="KW-0575">Peroxidase</keyword>
<feature type="binding site" description="covalent" evidence="8">
    <location>
        <position position="59"/>
    </location>
    <ligand>
        <name>heme c</name>
        <dbReference type="ChEBI" id="CHEBI:61717"/>
        <label>1</label>
    </ligand>
</feature>
<keyword evidence="4" id="KW-0732">Signal</keyword>
<evidence type="ECO:0000256" key="6">
    <source>
        <dbReference type="ARBA" id="ARBA00023002"/>
    </source>
</evidence>
<feature type="domain" description="Cytochrome c" evidence="10">
    <location>
        <begin position="184"/>
        <end position="308"/>
    </location>
</feature>
<evidence type="ECO:0000256" key="1">
    <source>
        <dbReference type="ARBA" id="ARBA00004418"/>
    </source>
</evidence>
<feature type="binding site" description="axial binding residue" evidence="9">
    <location>
        <position position="202"/>
    </location>
    <ligand>
        <name>heme c</name>
        <dbReference type="ChEBI" id="CHEBI:61717"/>
        <label>2</label>
    </ligand>
    <ligandPart>
        <name>Fe</name>
        <dbReference type="ChEBI" id="CHEBI:18248"/>
    </ligandPart>
</feature>
<evidence type="ECO:0000256" key="4">
    <source>
        <dbReference type="ARBA" id="ARBA00022729"/>
    </source>
</evidence>
<dbReference type="GO" id="GO:0020037">
    <property type="term" value="F:heme binding"/>
    <property type="evidence" value="ECO:0007669"/>
    <property type="project" value="InterPro"/>
</dbReference>
<dbReference type="PANTHER" id="PTHR30600">
    <property type="entry name" value="CYTOCHROME C PEROXIDASE-RELATED"/>
    <property type="match status" value="1"/>
</dbReference>
<dbReference type="InterPro" id="IPR009056">
    <property type="entry name" value="Cyt_c-like_dom"/>
</dbReference>
<organism evidence="11 12">
    <name type="scientific">Arcobacter arenosus</name>
    <dbReference type="NCBI Taxonomy" id="2576037"/>
    <lineage>
        <taxon>Bacteria</taxon>
        <taxon>Pseudomonadati</taxon>
        <taxon>Campylobacterota</taxon>
        <taxon>Epsilonproteobacteria</taxon>
        <taxon>Campylobacterales</taxon>
        <taxon>Arcobacteraceae</taxon>
        <taxon>Arcobacter</taxon>
    </lineage>
</organism>
<dbReference type="Proteomes" id="UP000308901">
    <property type="component" value="Unassembled WGS sequence"/>
</dbReference>
<feature type="binding site" description="covalent" evidence="8">
    <location>
        <position position="56"/>
    </location>
    <ligand>
        <name>heme c</name>
        <dbReference type="ChEBI" id="CHEBI:61717"/>
        <label>1</label>
    </ligand>
</feature>
<dbReference type="InterPro" id="IPR004852">
    <property type="entry name" value="Di-haem_cyt_c_peroxidsae"/>
</dbReference>
<evidence type="ECO:0000256" key="2">
    <source>
        <dbReference type="ARBA" id="ARBA00022617"/>
    </source>
</evidence>
<name>A0A5R8Y483_9BACT</name>
<comment type="caution">
    <text evidence="11">The sequence shown here is derived from an EMBL/GenBank/DDBJ whole genome shotgun (WGS) entry which is preliminary data.</text>
</comment>
<dbReference type="PIRSF" id="PIRSF000294">
    <property type="entry name" value="Cytochrome-c_peroxidase"/>
    <property type="match status" value="1"/>
</dbReference>
<dbReference type="Gene3D" id="1.10.760.10">
    <property type="entry name" value="Cytochrome c-like domain"/>
    <property type="match status" value="2"/>
</dbReference>
<dbReference type="InterPro" id="IPR026259">
    <property type="entry name" value="MauG/Cytc_peroxidase"/>
</dbReference>
<keyword evidence="3 9" id="KW-0479">Metal-binding</keyword>
<evidence type="ECO:0000259" key="10">
    <source>
        <dbReference type="PROSITE" id="PS51007"/>
    </source>
</evidence>
<dbReference type="GO" id="GO:0046872">
    <property type="term" value="F:metal ion binding"/>
    <property type="evidence" value="ECO:0007669"/>
    <property type="project" value="UniProtKB-KW"/>
</dbReference>
<sequence>MLKNLIIILNLIILNLYGSQHITPIPKEIKFNKQKALLGKKLYFDTVLSKDNSVSCASCHNLERGGVDNLQYSYGVEGQEGDVNTPTVLNAIYNFRQMWDGRAKDLAHQIQFPLTNPKEMGNSFDNIIKALEKDTSYNKAFNEIYKNGITKENIGDALEEFQKTLVTPSAFDDYLRGDENALTPNQKKGYELFQKKGCVSCHNGINLGGGLYARFGLIDNSITDNLENKIYENDNPHFGLYNVTKNDFDKYYFKVPTLRNVALTAPYLHDGRVKTLKEAIGSIAKAQLGLDLTDEEIFLIEEFLKSLNGKVTIIQ</sequence>
<feature type="binding site" description="covalent" evidence="8">
    <location>
        <position position="201"/>
    </location>
    <ligand>
        <name>heme c</name>
        <dbReference type="ChEBI" id="CHEBI:61717"/>
        <label>2</label>
    </ligand>
</feature>
<dbReference type="PROSITE" id="PS51007">
    <property type="entry name" value="CYTC"/>
    <property type="match status" value="1"/>
</dbReference>
<dbReference type="SUPFAM" id="SSF46626">
    <property type="entry name" value="Cytochrome c"/>
    <property type="match status" value="2"/>
</dbReference>
<dbReference type="InterPro" id="IPR036909">
    <property type="entry name" value="Cyt_c-like_dom_sf"/>
</dbReference>
<evidence type="ECO:0000313" key="11">
    <source>
        <dbReference type="EMBL" id="TLP39570.1"/>
    </source>
</evidence>
<dbReference type="PANTHER" id="PTHR30600:SF7">
    <property type="entry name" value="CYTOCHROME C PEROXIDASE-RELATED"/>
    <property type="match status" value="1"/>
</dbReference>
<evidence type="ECO:0000256" key="9">
    <source>
        <dbReference type="PIRSR" id="PIRSR000294-2"/>
    </source>
</evidence>
<feature type="binding site" description="covalent" evidence="8">
    <location>
        <position position="198"/>
    </location>
    <ligand>
        <name>heme c</name>
        <dbReference type="ChEBI" id="CHEBI:61717"/>
        <label>2</label>
    </ligand>
</feature>
<keyword evidence="2 8" id="KW-0349">Heme</keyword>
<proteinExistence type="predicted"/>
<dbReference type="Pfam" id="PF03150">
    <property type="entry name" value="CCP_MauG"/>
    <property type="match status" value="1"/>
</dbReference>
<dbReference type="GO" id="GO:0004130">
    <property type="term" value="F:cytochrome-c peroxidase activity"/>
    <property type="evidence" value="ECO:0007669"/>
    <property type="project" value="TreeGrafter"/>
</dbReference>
<reference evidence="11 12" key="1">
    <citation type="submission" date="2019-05" db="EMBL/GenBank/DDBJ databases">
        <title>Arcobacter sp. nov., isolated from sea sediment.</title>
        <authorList>
            <person name="Kim W."/>
        </authorList>
    </citation>
    <scope>NUCLEOTIDE SEQUENCE [LARGE SCALE GENOMIC DNA]</scope>
    <source>
        <strain evidence="11 12">CAU 1517</strain>
    </source>
</reference>
<evidence type="ECO:0000256" key="8">
    <source>
        <dbReference type="PIRSR" id="PIRSR000294-1"/>
    </source>
</evidence>
<keyword evidence="12" id="KW-1185">Reference proteome</keyword>
<dbReference type="AlphaFoldDB" id="A0A5R8Y483"/>
<evidence type="ECO:0000313" key="12">
    <source>
        <dbReference type="Proteomes" id="UP000308901"/>
    </source>
</evidence>
<evidence type="ECO:0000256" key="7">
    <source>
        <dbReference type="ARBA" id="ARBA00023004"/>
    </source>
</evidence>
<accession>A0A5R8Y483</accession>
<dbReference type="GO" id="GO:0009055">
    <property type="term" value="F:electron transfer activity"/>
    <property type="evidence" value="ECO:0007669"/>
    <property type="project" value="InterPro"/>
</dbReference>
<dbReference type="GO" id="GO:0042597">
    <property type="term" value="C:periplasmic space"/>
    <property type="evidence" value="ECO:0007669"/>
    <property type="project" value="UniProtKB-SubCell"/>
</dbReference>
<gene>
    <name evidence="11" type="ORF">FDK22_06805</name>
</gene>
<feature type="binding site" description="axial binding residue" evidence="9">
    <location>
        <position position="60"/>
    </location>
    <ligand>
        <name>heme c</name>
        <dbReference type="ChEBI" id="CHEBI:61717"/>
        <label>1</label>
    </ligand>
    <ligandPart>
        <name>Fe</name>
        <dbReference type="ChEBI" id="CHEBI:18248"/>
    </ligandPart>
</feature>
<keyword evidence="6" id="KW-0560">Oxidoreductase</keyword>
<dbReference type="OrthoDB" id="9805202at2"/>